<keyword evidence="7 9" id="KW-1133">Transmembrane helix</keyword>
<feature type="transmembrane region" description="Helical" evidence="9">
    <location>
        <begin position="37"/>
        <end position="59"/>
    </location>
</feature>
<dbReference type="GO" id="GO:0005315">
    <property type="term" value="F:phosphate transmembrane transporter activity"/>
    <property type="evidence" value="ECO:0007669"/>
    <property type="project" value="InterPro"/>
</dbReference>
<dbReference type="InterPro" id="IPR035906">
    <property type="entry name" value="MetI-like_sf"/>
</dbReference>
<evidence type="ECO:0000256" key="2">
    <source>
        <dbReference type="ARBA" id="ARBA00007069"/>
    </source>
</evidence>
<evidence type="ECO:0000256" key="7">
    <source>
        <dbReference type="ARBA" id="ARBA00022989"/>
    </source>
</evidence>
<keyword evidence="8 9" id="KW-0472">Membrane</keyword>
<comment type="subcellular location">
    <subcellularLocation>
        <location evidence="9">Cell inner membrane</location>
        <topology evidence="9">Multi-pass membrane protein</topology>
    </subcellularLocation>
    <subcellularLocation>
        <location evidence="1">Cell membrane</location>
        <topology evidence="1">Multi-pass membrane protein</topology>
    </subcellularLocation>
</comment>
<dbReference type="PANTHER" id="PTHR43470:SF5">
    <property type="entry name" value="PHOSPHATE TRANSPORT SYSTEM PERMEASE PROTEIN PSTA"/>
    <property type="match status" value="1"/>
</dbReference>
<evidence type="ECO:0000313" key="12">
    <source>
        <dbReference type="Proteomes" id="UP000048984"/>
    </source>
</evidence>
<keyword evidence="6 9" id="KW-0812">Transmembrane</keyword>
<accession>A0A0P6VMH5</accession>
<dbReference type="Proteomes" id="UP000048984">
    <property type="component" value="Unassembled WGS sequence"/>
</dbReference>
<comment type="caution">
    <text evidence="9">Lacks conserved residue(s) required for the propagation of feature annotation.</text>
</comment>
<evidence type="ECO:0000256" key="3">
    <source>
        <dbReference type="ARBA" id="ARBA00016864"/>
    </source>
</evidence>
<evidence type="ECO:0000313" key="11">
    <source>
        <dbReference type="EMBL" id="KPL52509.1"/>
    </source>
</evidence>
<dbReference type="CDD" id="cd06261">
    <property type="entry name" value="TM_PBP2"/>
    <property type="match status" value="1"/>
</dbReference>
<protein>
    <recommendedName>
        <fullName evidence="3 9">Phosphate transport system permease protein PstA</fullName>
    </recommendedName>
</protein>
<dbReference type="InterPro" id="IPR000515">
    <property type="entry name" value="MetI-like"/>
</dbReference>
<proteinExistence type="inferred from homology"/>
<dbReference type="Gene3D" id="1.10.3720.10">
    <property type="entry name" value="MetI-like"/>
    <property type="match status" value="1"/>
</dbReference>
<dbReference type="GO" id="GO:0005886">
    <property type="term" value="C:plasma membrane"/>
    <property type="evidence" value="ECO:0007669"/>
    <property type="project" value="UniProtKB-SubCell"/>
</dbReference>
<dbReference type="OrthoDB" id="9807065at2"/>
<keyword evidence="12" id="KW-1185">Reference proteome</keyword>
<evidence type="ECO:0000256" key="4">
    <source>
        <dbReference type="ARBA" id="ARBA00022448"/>
    </source>
</evidence>
<dbReference type="NCBIfam" id="TIGR00974">
    <property type="entry name" value="3a0107s02c"/>
    <property type="match status" value="1"/>
</dbReference>
<reference evidence="11 12" key="1">
    <citation type="submission" date="2015-09" db="EMBL/GenBank/DDBJ databases">
        <authorList>
            <person name="Jackson K.R."/>
            <person name="Lunt B.L."/>
            <person name="Fisher J.N.B."/>
            <person name="Gardner A.V."/>
            <person name="Bailey M.E."/>
            <person name="Deus L.M."/>
            <person name="Earl A.S."/>
            <person name="Gibby P.D."/>
            <person name="Hartmann K.A."/>
            <person name="Liu J.E."/>
            <person name="Manci A.M."/>
            <person name="Nielsen D.A."/>
            <person name="Solomon M.B."/>
            <person name="Breakwell D.P."/>
            <person name="Burnett S.H."/>
            <person name="Grose J.H."/>
        </authorList>
    </citation>
    <scope>NUCLEOTIDE SEQUENCE [LARGE SCALE GENOMIC DNA]</scope>
    <source>
        <strain evidence="11 12">16</strain>
    </source>
</reference>
<keyword evidence="4" id="KW-0813">Transport</keyword>
<keyword evidence="5 9" id="KW-1003">Cell membrane</keyword>
<dbReference type="AlphaFoldDB" id="A0A0P6VMH5"/>
<evidence type="ECO:0000256" key="1">
    <source>
        <dbReference type="ARBA" id="ARBA00004651"/>
    </source>
</evidence>
<evidence type="ECO:0000259" key="10">
    <source>
        <dbReference type="PROSITE" id="PS50928"/>
    </source>
</evidence>
<dbReference type="Pfam" id="PF00528">
    <property type="entry name" value="BPD_transp_1"/>
    <property type="match status" value="1"/>
</dbReference>
<comment type="similarity">
    <text evidence="2 9">Belongs to the binding-protein-dependent transport system permease family. CysTW subfamily.</text>
</comment>
<sequence>MTDVLANSAGSRVIDVTSDAARARIKARYRAEGRFRAYGLVAVGFAALFLVFLLTDIVLKALPAFTSYNLVLDVPVTAETIDPKGTRDPAEFGQSGDFTKAVRDALSLVVPSMSDRNARRLLNGAISSGGSDELRRRVMADPSLIGKTVSVPVLVTDEADLYYKGLVTSKTAHSGAGIATPSATTGAVTIFSTSNAFAEDVQILKQTLRRMGDEALRDAGRASLALKSSEADRRHAIEQAAAAKASGDAGRIATTEGQLAKIEADVATLGRRVAELTATGNGLIKRFEQTGALETLDTSMPSLLIGINGGMVRVNRIGNDRIEGEVLVPLASTADAAAGTWTREILATPESNRKLQDKQVAVLEVLRDKGVVQSSFNTRFFTGGDSREPELAGILGALVGSALTMLVTLVICLPLGVGAAVYLEEFAPKNKMTEIIEVNINNLAAVPSIVFGLLGLAVFLNAFALPRSAPLVGGLVLALLVLPTIIIASRAALKAVPPSIREAALGVGASKQQAVFHHVLPLAMPGIMTGTIIGMAHALGETAPLLMIGMIAFIVDVPTSVVEAATVLPVQVFLWADLPEIAFQAKTAAAILVLLGFLFVMNGLAIVVRKRFERRW</sequence>
<gene>
    <name evidence="11" type="ORF">ABB55_09975</name>
</gene>
<feature type="transmembrane region" description="Helical" evidence="9">
    <location>
        <begin position="588"/>
        <end position="608"/>
    </location>
</feature>
<dbReference type="GO" id="GO:0035435">
    <property type="term" value="P:phosphate ion transmembrane transport"/>
    <property type="evidence" value="ECO:0007669"/>
    <property type="project" value="InterPro"/>
</dbReference>
<dbReference type="PROSITE" id="PS50928">
    <property type="entry name" value="ABC_TM1"/>
    <property type="match status" value="1"/>
</dbReference>
<feature type="transmembrane region" description="Helical" evidence="9">
    <location>
        <begin position="394"/>
        <end position="423"/>
    </location>
</feature>
<reference evidence="11 12" key="2">
    <citation type="submission" date="2015-10" db="EMBL/GenBank/DDBJ databases">
        <title>Draft Genome Sequence of Prosthecomicrobium hirschii ATCC 27832.</title>
        <authorList>
            <person name="Daniel J."/>
            <person name="Givan S.A."/>
            <person name="Brun Y.V."/>
            <person name="Brown P.J."/>
        </authorList>
    </citation>
    <scope>NUCLEOTIDE SEQUENCE [LARGE SCALE GENOMIC DNA]</scope>
    <source>
        <strain evidence="11 12">16</strain>
    </source>
</reference>
<name>A0A0P6VMH5_9HYPH</name>
<dbReference type="STRING" id="665126.ABB55_09975"/>
<evidence type="ECO:0000256" key="9">
    <source>
        <dbReference type="RuleBase" id="RU363043"/>
    </source>
</evidence>
<evidence type="ECO:0000256" key="5">
    <source>
        <dbReference type="ARBA" id="ARBA00022475"/>
    </source>
</evidence>
<dbReference type="SUPFAM" id="SSF161098">
    <property type="entry name" value="MetI-like"/>
    <property type="match status" value="1"/>
</dbReference>
<dbReference type="Pfam" id="PF11812">
    <property type="entry name" value="DUF3333"/>
    <property type="match status" value="1"/>
</dbReference>
<dbReference type="PANTHER" id="PTHR43470">
    <property type="entry name" value="PHOSPHATE TRANSPORT SYSTEM PERMEASE PROTEIN PSTA-RELATED"/>
    <property type="match status" value="1"/>
</dbReference>
<dbReference type="EMBL" id="LJYW01000001">
    <property type="protein sequence ID" value="KPL52509.1"/>
    <property type="molecule type" value="Genomic_DNA"/>
</dbReference>
<feature type="transmembrane region" description="Helical" evidence="9">
    <location>
        <begin position="471"/>
        <end position="493"/>
    </location>
</feature>
<dbReference type="InterPro" id="IPR005672">
    <property type="entry name" value="Phosphate_PstA"/>
</dbReference>
<comment type="caution">
    <text evidence="11">The sequence shown here is derived from an EMBL/GenBank/DDBJ whole genome shotgun (WGS) entry which is preliminary data.</text>
</comment>
<organism evidence="11 12">
    <name type="scientific">Prosthecodimorpha hirschii</name>
    <dbReference type="NCBI Taxonomy" id="665126"/>
    <lineage>
        <taxon>Bacteria</taxon>
        <taxon>Pseudomonadati</taxon>
        <taxon>Pseudomonadota</taxon>
        <taxon>Alphaproteobacteria</taxon>
        <taxon>Hyphomicrobiales</taxon>
        <taxon>Ancalomicrobiaceae</taxon>
        <taxon>Prosthecodimorpha</taxon>
    </lineage>
</organism>
<feature type="domain" description="ABC transmembrane type-1" evidence="10">
    <location>
        <begin position="398"/>
        <end position="605"/>
    </location>
</feature>
<evidence type="ECO:0000256" key="6">
    <source>
        <dbReference type="ARBA" id="ARBA00022692"/>
    </source>
</evidence>
<dbReference type="InterPro" id="IPR024573">
    <property type="entry name" value="DUF3333"/>
</dbReference>
<feature type="transmembrane region" description="Helical" evidence="9">
    <location>
        <begin position="443"/>
        <end position="465"/>
    </location>
</feature>
<evidence type="ECO:0000256" key="8">
    <source>
        <dbReference type="ARBA" id="ARBA00023136"/>
    </source>
</evidence>